<dbReference type="Pfam" id="PF13359">
    <property type="entry name" value="DDE_Tnp_4"/>
    <property type="match status" value="1"/>
</dbReference>
<reference evidence="4 5" key="1">
    <citation type="submission" date="2022-05" db="EMBL/GenBank/DDBJ databases">
        <authorList>
            <consortium name="Genoscope - CEA"/>
            <person name="William W."/>
        </authorList>
    </citation>
    <scope>NUCLEOTIDE SEQUENCE [LARGE SCALE GENOMIC DNA]</scope>
</reference>
<evidence type="ECO:0000313" key="4">
    <source>
        <dbReference type="EMBL" id="CAH3133012.1"/>
    </source>
</evidence>
<comment type="caution">
    <text evidence="4">The sequence shown here is derived from an EMBL/GenBank/DDBJ whole genome shotgun (WGS) entry which is preliminary data.</text>
</comment>
<evidence type="ECO:0000259" key="3">
    <source>
        <dbReference type="Pfam" id="PF13359"/>
    </source>
</evidence>
<dbReference type="GO" id="GO:0046872">
    <property type="term" value="F:metal ion binding"/>
    <property type="evidence" value="ECO:0007669"/>
    <property type="project" value="UniProtKB-KW"/>
</dbReference>
<name>A0AAU9X147_9CNID</name>
<dbReference type="InterPro" id="IPR027806">
    <property type="entry name" value="HARBI1_dom"/>
</dbReference>
<accession>A0AAU9X147</accession>
<dbReference type="EMBL" id="CALNXJ010000027">
    <property type="protein sequence ID" value="CAH3133012.1"/>
    <property type="molecule type" value="Genomic_DNA"/>
</dbReference>
<comment type="cofactor">
    <cofactor evidence="1">
        <name>a divalent metal cation</name>
        <dbReference type="ChEBI" id="CHEBI:60240"/>
    </cofactor>
</comment>
<protein>
    <recommendedName>
        <fullName evidence="3">DDE Tnp4 domain-containing protein</fullName>
    </recommendedName>
</protein>
<evidence type="ECO:0000256" key="2">
    <source>
        <dbReference type="ARBA" id="ARBA00022723"/>
    </source>
</evidence>
<feature type="domain" description="DDE Tnp4" evidence="3">
    <location>
        <begin position="11"/>
        <end position="77"/>
    </location>
</feature>
<evidence type="ECO:0000313" key="5">
    <source>
        <dbReference type="Proteomes" id="UP001159428"/>
    </source>
</evidence>
<dbReference type="Proteomes" id="UP001159428">
    <property type="component" value="Unassembled WGS sequence"/>
</dbReference>
<keyword evidence="5" id="KW-1185">Reference proteome</keyword>
<sequence length="91" mass="9917">MRSFGKLQGFIDGTVRPVCRPGENQRAIFNGQKRIHSIKFQSGGLPNGLVGHLYGSVERKCHDSGMLTSSGLLQDLQRFSNSPVTGLPMCV</sequence>
<gene>
    <name evidence="4" type="ORF">PMEA_00015329</name>
</gene>
<proteinExistence type="predicted"/>
<dbReference type="AlphaFoldDB" id="A0AAU9X147"/>
<keyword evidence="2" id="KW-0479">Metal-binding</keyword>
<evidence type="ECO:0000256" key="1">
    <source>
        <dbReference type="ARBA" id="ARBA00001968"/>
    </source>
</evidence>
<organism evidence="4 5">
    <name type="scientific">Pocillopora meandrina</name>
    <dbReference type="NCBI Taxonomy" id="46732"/>
    <lineage>
        <taxon>Eukaryota</taxon>
        <taxon>Metazoa</taxon>
        <taxon>Cnidaria</taxon>
        <taxon>Anthozoa</taxon>
        <taxon>Hexacorallia</taxon>
        <taxon>Scleractinia</taxon>
        <taxon>Astrocoeniina</taxon>
        <taxon>Pocilloporidae</taxon>
        <taxon>Pocillopora</taxon>
    </lineage>
</organism>